<organism evidence="2 3">
    <name type="scientific">Acer negundo</name>
    <name type="common">Box elder</name>
    <dbReference type="NCBI Taxonomy" id="4023"/>
    <lineage>
        <taxon>Eukaryota</taxon>
        <taxon>Viridiplantae</taxon>
        <taxon>Streptophyta</taxon>
        <taxon>Embryophyta</taxon>
        <taxon>Tracheophyta</taxon>
        <taxon>Spermatophyta</taxon>
        <taxon>Magnoliopsida</taxon>
        <taxon>eudicotyledons</taxon>
        <taxon>Gunneridae</taxon>
        <taxon>Pentapetalae</taxon>
        <taxon>rosids</taxon>
        <taxon>malvids</taxon>
        <taxon>Sapindales</taxon>
        <taxon>Sapindaceae</taxon>
        <taxon>Hippocastanoideae</taxon>
        <taxon>Acereae</taxon>
        <taxon>Acer</taxon>
    </lineage>
</organism>
<sequence>MDLDEEGRLKNMFWVDARSRAFYKEFRDALTFDSTYLTNKYDMPFATFVGVNHHGQSTLFGCGLISNEDTKTYIWFFQSWLTCMSGYAPKAIITGQDKAMKKAIEIVFPDALGGVCGIH</sequence>
<accession>A0AAD5JLM9</accession>
<protein>
    <recommendedName>
        <fullName evidence="1">MULE transposase domain-containing protein</fullName>
    </recommendedName>
</protein>
<evidence type="ECO:0000313" key="3">
    <source>
        <dbReference type="Proteomes" id="UP001064489"/>
    </source>
</evidence>
<evidence type="ECO:0000313" key="2">
    <source>
        <dbReference type="EMBL" id="KAI9194339.1"/>
    </source>
</evidence>
<dbReference type="PANTHER" id="PTHR47718:SF13">
    <property type="entry name" value="OS09G0290500 PROTEIN"/>
    <property type="match status" value="1"/>
</dbReference>
<evidence type="ECO:0000259" key="1">
    <source>
        <dbReference type="Pfam" id="PF10551"/>
    </source>
</evidence>
<dbReference type="Proteomes" id="UP001064489">
    <property type="component" value="Chromosome 1"/>
</dbReference>
<feature type="domain" description="MULE transposase" evidence="1">
    <location>
        <begin position="30"/>
        <end position="119"/>
    </location>
</feature>
<name>A0AAD5JLM9_ACENE</name>
<dbReference type="InterPro" id="IPR018289">
    <property type="entry name" value="MULE_transposase_dom"/>
</dbReference>
<gene>
    <name evidence="2" type="ORF">LWI28_005196</name>
</gene>
<reference evidence="2" key="2">
    <citation type="submission" date="2023-02" db="EMBL/GenBank/DDBJ databases">
        <authorList>
            <person name="Swenson N.G."/>
            <person name="Wegrzyn J.L."/>
            <person name="Mcevoy S.L."/>
        </authorList>
    </citation>
    <scope>NUCLEOTIDE SEQUENCE</scope>
    <source>
        <strain evidence="2">91603</strain>
        <tissue evidence="2">Leaf</tissue>
    </source>
</reference>
<dbReference type="EMBL" id="JAJSOW010000003">
    <property type="protein sequence ID" value="KAI9194339.1"/>
    <property type="molecule type" value="Genomic_DNA"/>
</dbReference>
<dbReference type="Pfam" id="PF10551">
    <property type="entry name" value="MULE"/>
    <property type="match status" value="1"/>
</dbReference>
<dbReference type="PANTHER" id="PTHR47718">
    <property type="entry name" value="OS01G0519700 PROTEIN"/>
    <property type="match status" value="1"/>
</dbReference>
<dbReference type="AlphaFoldDB" id="A0AAD5JLM9"/>
<reference evidence="2" key="1">
    <citation type="journal article" date="2022" name="Plant J.">
        <title>Strategies of tolerance reflected in two North American maple genomes.</title>
        <authorList>
            <person name="McEvoy S.L."/>
            <person name="Sezen U.U."/>
            <person name="Trouern-Trend A."/>
            <person name="McMahon S.M."/>
            <person name="Schaberg P.G."/>
            <person name="Yang J."/>
            <person name="Wegrzyn J.L."/>
            <person name="Swenson N.G."/>
        </authorList>
    </citation>
    <scope>NUCLEOTIDE SEQUENCE</scope>
    <source>
        <strain evidence="2">91603</strain>
    </source>
</reference>
<proteinExistence type="predicted"/>
<comment type="caution">
    <text evidence="2">The sequence shown here is derived from an EMBL/GenBank/DDBJ whole genome shotgun (WGS) entry which is preliminary data.</text>
</comment>
<keyword evidence="3" id="KW-1185">Reference proteome</keyword>